<reference evidence="1 2" key="1">
    <citation type="submission" date="2014-06" db="EMBL/GenBank/DDBJ databases">
        <title>Evolutionary Origins and Diversification of the Mycorrhizal Mutualists.</title>
        <authorList>
            <consortium name="DOE Joint Genome Institute"/>
            <consortium name="Mycorrhizal Genomics Consortium"/>
            <person name="Kohler A."/>
            <person name="Kuo A."/>
            <person name="Nagy L.G."/>
            <person name="Floudas D."/>
            <person name="Copeland A."/>
            <person name="Barry K.W."/>
            <person name="Cichocki N."/>
            <person name="Veneault-Fourrey C."/>
            <person name="LaButti K."/>
            <person name="Lindquist E.A."/>
            <person name="Lipzen A."/>
            <person name="Lundell T."/>
            <person name="Morin E."/>
            <person name="Murat C."/>
            <person name="Riley R."/>
            <person name="Ohm R."/>
            <person name="Sun H."/>
            <person name="Tunlid A."/>
            <person name="Henrissat B."/>
            <person name="Grigoriev I.V."/>
            <person name="Hibbett D.S."/>
            <person name="Martin F."/>
        </authorList>
    </citation>
    <scope>NUCLEOTIDE SEQUENCE [LARGE SCALE GENOMIC DNA]</scope>
    <source>
        <strain evidence="1 2">SS14</strain>
    </source>
</reference>
<keyword evidence="2" id="KW-1185">Reference proteome</keyword>
<protein>
    <submittedName>
        <fullName evidence="1">Unplaced genomic scaffold SPHSTscaffold_50, whole genome shotgun sequence</fullName>
    </submittedName>
</protein>
<feature type="non-terminal residue" evidence="1">
    <location>
        <position position="1"/>
    </location>
</feature>
<accession>A0A0C9VXD2</accession>
<dbReference type="AlphaFoldDB" id="A0A0C9VXD2"/>
<proteinExistence type="predicted"/>
<evidence type="ECO:0000313" key="1">
    <source>
        <dbReference type="EMBL" id="KIJ43066.1"/>
    </source>
</evidence>
<evidence type="ECO:0000313" key="2">
    <source>
        <dbReference type="Proteomes" id="UP000054279"/>
    </source>
</evidence>
<sequence length="74" mass="8648">LLSQSNPGSENYGVVNAQTFMHHSLDPSLSNACQHCFKRRRNIKTEIEWSQYHFKFSPGFENLLDWGVNERSMM</sequence>
<organism evidence="1 2">
    <name type="scientific">Sphaerobolus stellatus (strain SS14)</name>
    <dbReference type="NCBI Taxonomy" id="990650"/>
    <lineage>
        <taxon>Eukaryota</taxon>
        <taxon>Fungi</taxon>
        <taxon>Dikarya</taxon>
        <taxon>Basidiomycota</taxon>
        <taxon>Agaricomycotina</taxon>
        <taxon>Agaricomycetes</taxon>
        <taxon>Phallomycetidae</taxon>
        <taxon>Geastrales</taxon>
        <taxon>Sphaerobolaceae</taxon>
        <taxon>Sphaerobolus</taxon>
    </lineage>
</organism>
<dbReference type="EMBL" id="KN837125">
    <property type="protein sequence ID" value="KIJ43066.1"/>
    <property type="molecule type" value="Genomic_DNA"/>
</dbReference>
<dbReference type="Proteomes" id="UP000054279">
    <property type="component" value="Unassembled WGS sequence"/>
</dbReference>
<dbReference type="HOGENOM" id="CLU_2689413_0_0_1"/>
<name>A0A0C9VXD2_SPHS4</name>
<dbReference type="OrthoDB" id="5946233at2759"/>
<gene>
    <name evidence="1" type="ORF">M422DRAFT_170377</name>
</gene>